<dbReference type="Gene3D" id="1.10.150.690">
    <property type="entry name" value="DUF2063"/>
    <property type="match status" value="1"/>
</dbReference>
<keyword evidence="4" id="KW-1185">Reference proteome</keyword>
<evidence type="ECO:0000313" key="4">
    <source>
        <dbReference type="Proteomes" id="UP000519004"/>
    </source>
</evidence>
<dbReference type="Gene3D" id="3.90.930.50">
    <property type="match status" value="1"/>
</dbReference>
<reference evidence="3 4" key="1">
    <citation type="submission" date="2020-08" db="EMBL/GenBank/DDBJ databases">
        <title>Genomic Encyclopedia of Type Strains, Phase IV (KMG-IV): sequencing the most valuable type-strain genomes for metagenomic binning, comparative biology and taxonomic classification.</title>
        <authorList>
            <person name="Goeker M."/>
        </authorList>
    </citation>
    <scope>NUCLEOTIDE SEQUENCE [LARGE SCALE GENOMIC DNA]</scope>
    <source>
        <strain evidence="3 4">DSM 25897</strain>
    </source>
</reference>
<gene>
    <name evidence="3" type="ORF">HNQ58_001531</name>
</gene>
<name>A0A7W7Y041_9GAMM</name>
<protein>
    <recommendedName>
        <fullName evidence="5">DUF2063 domain-containing protein</fullName>
    </recommendedName>
</protein>
<proteinExistence type="predicted"/>
<feature type="domain" description="NGO1945-like C-terminal" evidence="2">
    <location>
        <begin position="151"/>
        <end position="247"/>
    </location>
</feature>
<evidence type="ECO:0000259" key="2">
    <source>
        <dbReference type="Pfam" id="PF22106"/>
    </source>
</evidence>
<dbReference type="Pfam" id="PF09836">
    <property type="entry name" value="DUF2063"/>
    <property type="match status" value="1"/>
</dbReference>
<evidence type="ECO:0000313" key="3">
    <source>
        <dbReference type="EMBL" id="MBB5015627.1"/>
    </source>
</evidence>
<dbReference type="Proteomes" id="UP000519004">
    <property type="component" value="Unassembled WGS sequence"/>
</dbReference>
<comment type="caution">
    <text evidence="3">The sequence shown here is derived from an EMBL/GenBank/DDBJ whole genome shotgun (WGS) entry which is preliminary data.</text>
</comment>
<dbReference type="InterPro" id="IPR044922">
    <property type="entry name" value="DUF2063_N_sf"/>
</dbReference>
<feature type="domain" description="Putative DNA-binding" evidence="1">
    <location>
        <begin position="16"/>
        <end position="98"/>
    </location>
</feature>
<evidence type="ECO:0000259" key="1">
    <source>
        <dbReference type="Pfam" id="PF09836"/>
    </source>
</evidence>
<dbReference type="EMBL" id="JACHHX010000009">
    <property type="protein sequence ID" value="MBB5015627.1"/>
    <property type="molecule type" value="Genomic_DNA"/>
</dbReference>
<organism evidence="3 4">
    <name type="scientific">Rehaibacterium terrae</name>
    <dbReference type="NCBI Taxonomy" id="1341696"/>
    <lineage>
        <taxon>Bacteria</taxon>
        <taxon>Pseudomonadati</taxon>
        <taxon>Pseudomonadota</taxon>
        <taxon>Gammaproteobacteria</taxon>
        <taxon>Lysobacterales</taxon>
        <taxon>Lysobacteraceae</taxon>
        <taxon>Rehaibacterium</taxon>
    </lineage>
</organism>
<dbReference type="AlphaFoldDB" id="A0A7W7Y041"/>
<sequence length="265" mass="29845">MHAAEAPAALRAQEFALARHIRDPDANPPPPGIEDRRLRIYRELFYNNVEDLLSGNFPVIRKMLDDGDWHALVRGFFREHRCRTPLFPELPREFLQYLEHRQARGAGDPAWLLELAHYEWVELALDIDDADPATVPHDPQGDLLAGAPLPSPLAWPLAYRWPVHRLGPDFLPDTPPQTPTFLLVRRDRAHRVRFSEINGLTFRLLQRLGEFPELSGRDQLAALAAEAHAPDVEAFIAQGAAMLVQLRDSGALLGTRPAPPWSDAA</sequence>
<dbReference type="RefSeq" id="WP_183948308.1">
    <property type="nucleotide sequence ID" value="NZ_JACHHX010000009.1"/>
</dbReference>
<dbReference type="InterPro" id="IPR054098">
    <property type="entry name" value="NGO1945-like_C"/>
</dbReference>
<dbReference type="Pfam" id="PF22106">
    <property type="entry name" value="NGO1945_C"/>
    <property type="match status" value="1"/>
</dbReference>
<dbReference type="InterPro" id="IPR018640">
    <property type="entry name" value="DUF2063"/>
</dbReference>
<accession>A0A7W7Y041</accession>
<evidence type="ECO:0008006" key="5">
    <source>
        <dbReference type="Google" id="ProtNLM"/>
    </source>
</evidence>